<gene>
    <name evidence="5" type="ORF">MED297_17967</name>
</gene>
<sequence>MTDEQTTRAATLKYKGRKTPIISALGKNEQAEEMIQLAKACGVPVYEDEDLAAILSQLDVGQAIPAELYEWVASVLAFAFFARNEVPDGFSQTQTRTAYDKLRKVYHNEPNG</sequence>
<dbReference type="GO" id="GO:0005886">
    <property type="term" value="C:plasma membrane"/>
    <property type="evidence" value="ECO:0007669"/>
    <property type="project" value="TreeGrafter"/>
</dbReference>
<dbReference type="OrthoDB" id="5244399at2"/>
<comment type="similarity">
    <text evidence="1">Belongs to the type III secretion exporter family.</text>
</comment>
<dbReference type="Pfam" id="PF01312">
    <property type="entry name" value="Bac_export_2"/>
    <property type="match status" value="1"/>
</dbReference>
<keyword evidence="3" id="KW-0813">Transport</keyword>
<organism evidence="5 6">
    <name type="scientific">Reinekea blandensis MED297</name>
    <dbReference type="NCBI Taxonomy" id="314283"/>
    <lineage>
        <taxon>Bacteria</taxon>
        <taxon>Pseudomonadati</taxon>
        <taxon>Pseudomonadota</taxon>
        <taxon>Gammaproteobacteria</taxon>
        <taxon>Oceanospirillales</taxon>
        <taxon>Saccharospirillaceae</taxon>
        <taxon>Reinekea</taxon>
    </lineage>
</organism>
<evidence type="ECO:0000256" key="1">
    <source>
        <dbReference type="ARBA" id="ARBA00010690"/>
    </source>
</evidence>
<dbReference type="RefSeq" id="WP_008044049.1">
    <property type="nucleotide sequence ID" value="NZ_CH724150.1"/>
</dbReference>
<dbReference type="InterPro" id="IPR006135">
    <property type="entry name" value="T3SS_substrate_exporter"/>
</dbReference>
<evidence type="ECO:0000256" key="4">
    <source>
        <dbReference type="ARBA" id="ARBA00025078"/>
    </source>
</evidence>
<dbReference type="Proteomes" id="UP000005953">
    <property type="component" value="Unassembled WGS sequence"/>
</dbReference>
<dbReference type="Gene3D" id="3.40.1690.10">
    <property type="entry name" value="secretion proteins EscU"/>
    <property type="match status" value="1"/>
</dbReference>
<dbReference type="SUPFAM" id="SSF160544">
    <property type="entry name" value="EscU C-terminal domain-like"/>
    <property type="match status" value="1"/>
</dbReference>
<evidence type="ECO:0000256" key="2">
    <source>
        <dbReference type="ARBA" id="ARBA00021622"/>
    </source>
</evidence>
<protein>
    <recommendedName>
        <fullName evidence="2">Flagellar biosynthetic protein FlhB</fullName>
    </recommendedName>
</protein>
<keyword evidence="3" id="KW-1006">Bacterial flagellum protein export</keyword>
<evidence type="ECO:0000313" key="5">
    <source>
        <dbReference type="EMBL" id="EAR08504.1"/>
    </source>
</evidence>
<keyword evidence="3" id="KW-0653">Protein transport</keyword>
<proteinExistence type="inferred from homology"/>
<comment type="caution">
    <text evidence="5">The sequence shown here is derived from an EMBL/GenBank/DDBJ whole genome shotgun (WGS) entry which is preliminary data.</text>
</comment>
<dbReference type="PANTHER" id="PTHR30531">
    <property type="entry name" value="FLAGELLAR BIOSYNTHETIC PROTEIN FLHB"/>
    <property type="match status" value="1"/>
</dbReference>
<dbReference type="GO" id="GO:0009306">
    <property type="term" value="P:protein secretion"/>
    <property type="evidence" value="ECO:0007669"/>
    <property type="project" value="InterPro"/>
</dbReference>
<name>A4BHF6_9GAMM</name>
<dbReference type="PANTHER" id="PTHR30531:SF12">
    <property type="entry name" value="FLAGELLAR BIOSYNTHETIC PROTEIN FLHB"/>
    <property type="match status" value="1"/>
</dbReference>
<dbReference type="STRING" id="314283.MED297_17967"/>
<dbReference type="InterPro" id="IPR029025">
    <property type="entry name" value="T3SS_substrate_exporter_C"/>
</dbReference>
<accession>A4BHF6</accession>
<evidence type="ECO:0000256" key="3">
    <source>
        <dbReference type="ARBA" id="ARBA00023225"/>
    </source>
</evidence>
<keyword evidence="6" id="KW-1185">Reference proteome</keyword>
<evidence type="ECO:0000313" key="6">
    <source>
        <dbReference type="Proteomes" id="UP000005953"/>
    </source>
</evidence>
<dbReference type="EMBL" id="AAOE01000020">
    <property type="protein sequence ID" value="EAR08504.1"/>
    <property type="molecule type" value="Genomic_DNA"/>
</dbReference>
<dbReference type="HOGENOM" id="CLU_041013_4_0_6"/>
<comment type="function">
    <text evidence="4">Required for formation of the rod structure in the basal body of the flagellar apparatus. Together with FliI and FliH, may constitute the export apparatus of flagellin.</text>
</comment>
<dbReference type="AlphaFoldDB" id="A4BHF6"/>
<reference evidence="5 6" key="1">
    <citation type="submission" date="2006-02" db="EMBL/GenBank/DDBJ databases">
        <authorList>
            <person name="Pinhassi J."/>
            <person name="Pedros-Alio C."/>
            <person name="Ferriera S."/>
            <person name="Johnson J."/>
            <person name="Kravitz S."/>
            <person name="Halpern A."/>
            <person name="Remington K."/>
            <person name="Beeson K."/>
            <person name="Tran B."/>
            <person name="Rogers Y.-H."/>
            <person name="Friedman R."/>
            <person name="Venter J.C."/>
        </authorList>
    </citation>
    <scope>NUCLEOTIDE SEQUENCE [LARGE SCALE GENOMIC DNA]</scope>
    <source>
        <strain evidence="5 6">MED297</strain>
    </source>
</reference>